<proteinExistence type="predicted"/>
<evidence type="ECO:0000313" key="2">
    <source>
        <dbReference type="Proteomes" id="UP001163324"/>
    </source>
</evidence>
<keyword evidence="2" id="KW-1185">Reference proteome</keyword>
<name>A0ACC0V6T2_9HYPO</name>
<dbReference type="Proteomes" id="UP001163324">
    <property type="component" value="Chromosome 3"/>
</dbReference>
<evidence type="ECO:0000313" key="1">
    <source>
        <dbReference type="EMBL" id="KAI9901953.1"/>
    </source>
</evidence>
<reference evidence="1" key="1">
    <citation type="submission" date="2022-10" db="EMBL/GenBank/DDBJ databases">
        <title>Complete Genome of Trichothecium roseum strain YXFP-22015, a Plant Pathogen Isolated from Citrus.</title>
        <authorList>
            <person name="Wang Y."/>
            <person name="Zhu L."/>
        </authorList>
    </citation>
    <scope>NUCLEOTIDE SEQUENCE</scope>
    <source>
        <strain evidence="1">YXFP-22015</strain>
    </source>
</reference>
<sequence>MQAVASALTSAGHDVLWLTSADNEARVLATGSRFLPTTAVALVDAPLIRGRRTGLLDADSHSRGLEGRLLAQVADYRAALAGFDADVLVVDVLPHGARALHDLGEVPVWATLGVIPMYASSPGWSAPFATSGASPPTTWAGRLWNLLRHWFRRWVVLPWTARRVINRQRSVLGLPGLSYGESLERFTYSRFLHIQASSPTLEFGAEGGLRDVEKTVYVGPLAAPSREPADPFADCWDLFSKPGTRVVGVTQGTLAMDPTSLIIPTIRALAPDPRNLLLVVSPYVDEIRAKLGRIGGKDKEEEEGGSGDDPPNVIYLRWVPYQELLPVLDLLVTNGGYGSITQALGWGVPLLCAGQTEDKKDTAARVAWAGAGVDLGTDNPGVEVVREAAEGILGDEGYRRRAKGLGEELLRMGGGERACRALEELVAEHGRGK</sequence>
<accession>A0ACC0V6T2</accession>
<dbReference type="EMBL" id="CM047942">
    <property type="protein sequence ID" value="KAI9901953.1"/>
    <property type="molecule type" value="Genomic_DNA"/>
</dbReference>
<organism evidence="1 2">
    <name type="scientific">Trichothecium roseum</name>
    <dbReference type="NCBI Taxonomy" id="47278"/>
    <lineage>
        <taxon>Eukaryota</taxon>
        <taxon>Fungi</taxon>
        <taxon>Dikarya</taxon>
        <taxon>Ascomycota</taxon>
        <taxon>Pezizomycotina</taxon>
        <taxon>Sordariomycetes</taxon>
        <taxon>Hypocreomycetidae</taxon>
        <taxon>Hypocreales</taxon>
        <taxon>Hypocreales incertae sedis</taxon>
        <taxon>Trichothecium</taxon>
    </lineage>
</organism>
<gene>
    <name evidence="1" type="ORF">N3K66_003770</name>
</gene>
<comment type="caution">
    <text evidence="1">The sequence shown here is derived from an EMBL/GenBank/DDBJ whole genome shotgun (WGS) entry which is preliminary data.</text>
</comment>
<protein>
    <submittedName>
        <fullName evidence="1">Uncharacterized protein</fullName>
    </submittedName>
</protein>